<evidence type="ECO:0000313" key="2">
    <source>
        <dbReference type="Proteomes" id="UP000245207"/>
    </source>
</evidence>
<evidence type="ECO:0000313" key="1">
    <source>
        <dbReference type="EMBL" id="PWA50169.1"/>
    </source>
</evidence>
<keyword evidence="2" id="KW-1185">Reference proteome</keyword>
<comment type="caution">
    <text evidence="1">The sequence shown here is derived from an EMBL/GenBank/DDBJ whole genome shotgun (WGS) entry which is preliminary data.</text>
</comment>
<gene>
    <name evidence="1" type="ORF">CTI12_AA475680</name>
</gene>
<reference evidence="1 2" key="1">
    <citation type="journal article" date="2018" name="Mol. Plant">
        <title>The genome of Artemisia annua provides insight into the evolution of Asteraceae family and artemisinin biosynthesis.</title>
        <authorList>
            <person name="Shen Q."/>
            <person name="Zhang L."/>
            <person name="Liao Z."/>
            <person name="Wang S."/>
            <person name="Yan T."/>
            <person name="Shi P."/>
            <person name="Liu M."/>
            <person name="Fu X."/>
            <person name="Pan Q."/>
            <person name="Wang Y."/>
            <person name="Lv Z."/>
            <person name="Lu X."/>
            <person name="Zhang F."/>
            <person name="Jiang W."/>
            <person name="Ma Y."/>
            <person name="Chen M."/>
            <person name="Hao X."/>
            <person name="Li L."/>
            <person name="Tang Y."/>
            <person name="Lv G."/>
            <person name="Zhou Y."/>
            <person name="Sun X."/>
            <person name="Brodelius P.E."/>
            <person name="Rose J.K.C."/>
            <person name="Tang K."/>
        </authorList>
    </citation>
    <scope>NUCLEOTIDE SEQUENCE [LARGE SCALE GENOMIC DNA]</scope>
    <source>
        <strain evidence="2">cv. Huhao1</strain>
        <tissue evidence="1">Leaf</tissue>
    </source>
</reference>
<dbReference type="AlphaFoldDB" id="A0A2U1LME1"/>
<organism evidence="1 2">
    <name type="scientific">Artemisia annua</name>
    <name type="common">Sweet wormwood</name>
    <dbReference type="NCBI Taxonomy" id="35608"/>
    <lineage>
        <taxon>Eukaryota</taxon>
        <taxon>Viridiplantae</taxon>
        <taxon>Streptophyta</taxon>
        <taxon>Embryophyta</taxon>
        <taxon>Tracheophyta</taxon>
        <taxon>Spermatophyta</taxon>
        <taxon>Magnoliopsida</taxon>
        <taxon>eudicotyledons</taxon>
        <taxon>Gunneridae</taxon>
        <taxon>Pentapetalae</taxon>
        <taxon>asterids</taxon>
        <taxon>campanulids</taxon>
        <taxon>Asterales</taxon>
        <taxon>Asteraceae</taxon>
        <taxon>Asteroideae</taxon>
        <taxon>Anthemideae</taxon>
        <taxon>Artemisiinae</taxon>
        <taxon>Artemisia</taxon>
    </lineage>
</organism>
<dbReference type="Proteomes" id="UP000245207">
    <property type="component" value="Unassembled WGS sequence"/>
</dbReference>
<dbReference type="EMBL" id="PKPP01008644">
    <property type="protein sequence ID" value="PWA50169.1"/>
    <property type="molecule type" value="Genomic_DNA"/>
</dbReference>
<name>A0A2U1LME1_ARTAN</name>
<dbReference type="STRING" id="35608.A0A2U1LME1"/>
<proteinExistence type="predicted"/>
<dbReference type="OrthoDB" id="10058185at2759"/>
<sequence>MATKGKLGKGRINTQKWLLRMRGGVVTGGRGFAARHLVEMLIRYEIYSVQIADSGPEIKLEPHEEKGSLGQALRLGRA</sequence>
<protein>
    <submittedName>
        <fullName evidence="1">3beta-hydroxysteroid-dehydrogenase/decarboxylase isoform 2</fullName>
    </submittedName>
</protein>
<accession>A0A2U1LME1</accession>